<sequence length="33" mass="3854">VIIYGVSFYVKLALLKMLIHIKKRMNAIFNNTT</sequence>
<feature type="non-terminal residue" evidence="1">
    <location>
        <position position="1"/>
    </location>
</feature>
<evidence type="ECO:0000313" key="1">
    <source>
        <dbReference type="EMBL" id="SUZ88828.1"/>
    </source>
</evidence>
<reference evidence="1" key="1">
    <citation type="submission" date="2018-05" db="EMBL/GenBank/DDBJ databases">
        <authorList>
            <person name="Lanie J.A."/>
            <person name="Ng W.-L."/>
            <person name="Kazmierczak K.M."/>
            <person name="Andrzejewski T.M."/>
            <person name="Davidsen T.M."/>
            <person name="Wayne K.J."/>
            <person name="Tettelin H."/>
            <person name="Glass J.I."/>
            <person name="Rusch D."/>
            <person name="Podicherti R."/>
            <person name="Tsui H.-C.T."/>
            <person name="Winkler M.E."/>
        </authorList>
    </citation>
    <scope>NUCLEOTIDE SEQUENCE</scope>
</reference>
<dbReference type="AlphaFoldDB" id="A0A381RD04"/>
<name>A0A381RD04_9ZZZZ</name>
<dbReference type="EMBL" id="UINC01001790">
    <property type="protein sequence ID" value="SUZ88828.1"/>
    <property type="molecule type" value="Genomic_DNA"/>
</dbReference>
<proteinExistence type="predicted"/>
<gene>
    <name evidence="1" type="ORF">METZ01_LOCUS41682</name>
</gene>
<accession>A0A381RD04</accession>
<protein>
    <submittedName>
        <fullName evidence="1">Uncharacterized protein</fullName>
    </submittedName>
</protein>
<organism evidence="1">
    <name type="scientific">marine metagenome</name>
    <dbReference type="NCBI Taxonomy" id="408172"/>
    <lineage>
        <taxon>unclassified sequences</taxon>
        <taxon>metagenomes</taxon>
        <taxon>ecological metagenomes</taxon>
    </lineage>
</organism>